<feature type="region of interest" description="Disordered" evidence="1">
    <location>
        <begin position="15"/>
        <end position="48"/>
    </location>
</feature>
<feature type="compositionally biased region" description="Basic and acidic residues" evidence="1">
    <location>
        <begin position="64"/>
        <end position="87"/>
    </location>
</feature>
<name>A0A8J2UIW4_9BACT</name>
<feature type="compositionally biased region" description="Basic and acidic residues" evidence="1">
    <location>
        <begin position="95"/>
        <end position="106"/>
    </location>
</feature>
<reference evidence="2" key="2">
    <citation type="submission" date="2020-09" db="EMBL/GenBank/DDBJ databases">
        <authorList>
            <person name="Sun Q."/>
            <person name="Zhou Y."/>
        </authorList>
    </citation>
    <scope>NUCLEOTIDE SEQUENCE</scope>
    <source>
        <strain evidence="2">CGMCC 1.15448</strain>
    </source>
</reference>
<keyword evidence="3" id="KW-1185">Reference proteome</keyword>
<evidence type="ECO:0000313" key="3">
    <source>
        <dbReference type="Proteomes" id="UP000607559"/>
    </source>
</evidence>
<comment type="caution">
    <text evidence="2">The sequence shown here is derived from an EMBL/GenBank/DDBJ whole genome shotgun (WGS) entry which is preliminary data.</text>
</comment>
<feature type="region of interest" description="Disordered" evidence="1">
    <location>
        <begin position="64"/>
        <end position="106"/>
    </location>
</feature>
<dbReference type="EMBL" id="BMJC01000007">
    <property type="protein sequence ID" value="GGB22916.1"/>
    <property type="molecule type" value="Genomic_DNA"/>
</dbReference>
<protein>
    <submittedName>
        <fullName evidence="2">Uncharacterized protein</fullName>
    </submittedName>
</protein>
<evidence type="ECO:0000256" key="1">
    <source>
        <dbReference type="SAM" id="MobiDB-lite"/>
    </source>
</evidence>
<evidence type="ECO:0000313" key="2">
    <source>
        <dbReference type="EMBL" id="GGB22916.1"/>
    </source>
</evidence>
<feature type="compositionally biased region" description="Basic and acidic residues" evidence="1">
    <location>
        <begin position="17"/>
        <end position="48"/>
    </location>
</feature>
<reference evidence="2" key="1">
    <citation type="journal article" date="2014" name="Int. J. Syst. Evol. Microbiol.">
        <title>Complete genome sequence of Corynebacterium casei LMG S-19264T (=DSM 44701T), isolated from a smear-ripened cheese.</title>
        <authorList>
            <consortium name="US DOE Joint Genome Institute (JGI-PGF)"/>
            <person name="Walter F."/>
            <person name="Albersmeier A."/>
            <person name="Kalinowski J."/>
            <person name="Ruckert C."/>
        </authorList>
    </citation>
    <scope>NUCLEOTIDE SEQUENCE</scope>
    <source>
        <strain evidence="2">CGMCC 1.15448</strain>
    </source>
</reference>
<proteinExistence type="predicted"/>
<accession>A0A8J2UIW4</accession>
<gene>
    <name evidence="2" type="ORF">GCM10011511_53550</name>
</gene>
<sequence>MLCAGIGFVARAQTTQDVKDDQARKKEMKDLRSDVRERKAAKDKENKDLAHVKIRKAMNDHKVVAKENKDEHADARKLKDRGVDHAIAKAKRQNKVQDDNRKDHTQ</sequence>
<dbReference type="AlphaFoldDB" id="A0A8J2UIW4"/>
<dbReference type="Proteomes" id="UP000607559">
    <property type="component" value="Unassembled WGS sequence"/>
</dbReference>
<organism evidence="2 3">
    <name type="scientific">Puia dinghuensis</name>
    <dbReference type="NCBI Taxonomy" id="1792502"/>
    <lineage>
        <taxon>Bacteria</taxon>
        <taxon>Pseudomonadati</taxon>
        <taxon>Bacteroidota</taxon>
        <taxon>Chitinophagia</taxon>
        <taxon>Chitinophagales</taxon>
        <taxon>Chitinophagaceae</taxon>
        <taxon>Puia</taxon>
    </lineage>
</organism>